<dbReference type="Gene3D" id="2.60.40.10">
    <property type="entry name" value="Immunoglobulins"/>
    <property type="match status" value="1"/>
</dbReference>
<dbReference type="PROSITE" id="PS50234">
    <property type="entry name" value="VWFA"/>
    <property type="match status" value="1"/>
</dbReference>
<feature type="chain" id="PRO_5046501107" evidence="1">
    <location>
        <begin position="20"/>
        <end position="745"/>
    </location>
</feature>
<dbReference type="PROSITE" id="PS50093">
    <property type="entry name" value="PKD"/>
    <property type="match status" value="1"/>
</dbReference>
<proteinExistence type="predicted"/>
<name>A0ABR8LTK0_9FLAO</name>
<reference evidence="4 5" key="1">
    <citation type="submission" date="2020-09" db="EMBL/GenBank/DDBJ databases">
        <title>Bacillus nautilus sp. nov., Chryseoglobus crepusculi sp. nov, and Psychrobacter noctis sp. nov., isolated from deep-sea sponges from the equatorial Atlantic.</title>
        <authorList>
            <person name="Stennett H.L."/>
            <person name="Williams S.E."/>
        </authorList>
    </citation>
    <scope>NUCLEOTIDE SEQUENCE [LARGE SCALE GENOMIC DNA]</scope>
    <source>
        <strain evidence="4 5">28M-24</strain>
    </source>
</reference>
<sequence length="745" mass="81330">MKSLFSCLIFILCISFSYSQCNNKVLFIVDDSGSVDFSERQDMQASIQQLSNQIFSQNPSTEIGLVQYGQPDASSTSQPSYYLSYPFTINPTISIPDNPGGNNLIQDVLPNSINTMINDGLFTTGGAFENTSAIFIFTDALIDSGCSSVLTNCSSCNVPALSCGYTYLTDLSNSLGGIPISTYRVISSFNPGTADGIQQGAGVLIEGSNFQLNSTQIDLLTDSLICIDADYDVFNTCIGDTTQFTLTTSDPITSALWDFGDASPTSSDLNPTHTFPALGDYVITLTLTSNGEVVTTTNTITISDIPVANPIPDYILCDDSSNDQTEGFDLSTRDTFILATQSDIDFIVNYFANFTDADTNQNPLNTNYFNTSNNQVIYARIHNIDNPECYSITDFTLIVDAQPIANPVPDVVVCDDDSNDGVATFNLSSIDNAVLAGQSATTFTVTYYESNTDAVNNNNPLPNNYTSNSSNQVIYAKLFNTANTDCYAITTVNLVVNVKPLANPVADVVICENQSNLINLNQFTDTVLGTQDSTDITVTYYTSNSDAIAGLNPLPNNYQVDQNTTVYIKVENVIGEGCYAITTVNLSIFEFPFMDTQTLEDCLPNNYTINADIGLSNATYLWDSGQTTAAINVNNFGDYTVQITIGNCTKDKTFTFVKANNCEIQQGISPNNDNKNDYFDISYLDVDNIIIYNRYGTEVYSKANYAKEWYGQSNAGQELPTGTYYYVIKTKTDPKPLTGWVYLAK</sequence>
<dbReference type="RefSeq" id="WP_191101316.1">
    <property type="nucleotide sequence ID" value="NZ_JACXXH010000004.1"/>
</dbReference>
<dbReference type="InterPro" id="IPR035986">
    <property type="entry name" value="PKD_dom_sf"/>
</dbReference>
<dbReference type="InterPro" id="IPR002035">
    <property type="entry name" value="VWF_A"/>
</dbReference>
<dbReference type="SUPFAM" id="SSF49299">
    <property type="entry name" value="PKD domain"/>
    <property type="match status" value="1"/>
</dbReference>
<feature type="signal peptide" evidence="1">
    <location>
        <begin position="1"/>
        <end position="19"/>
    </location>
</feature>
<keyword evidence="1" id="KW-0732">Signal</keyword>
<dbReference type="NCBIfam" id="TIGR04131">
    <property type="entry name" value="Bac_Flav_CTERM"/>
    <property type="match status" value="1"/>
</dbReference>
<dbReference type="CDD" id="cd00146">
    <property type="entry name" value="PKD"/>
    <property type="match status" value="1"/>
</dbReference>
<evidence type="ECO:0000313" key="5">
    <source>
        <dbReference type="Proteomes" id="UP000627521"/>
    </source>
</evidence>
<evidence type="ECO:0000259" key="3">
    <source>
        <dbReference type="PROSITE" id="PS50234"/>
    </source>
</evidence>
<evidence type="ECO:0000313" key="4">
    <source>
        <dbReference type="EMBL" id="MBD3863503.1"/>
    </source>
</evidence>
<gene>
    <name evidence="4" type="ORF">IEG06_08565</name>
</gene>
<dbReference type="EMBL" id="JACXXH010000004">
    <property type="protein sequence ID" value="MBD3863503.1"/>
    <property type="molecule type" value="Genomic_DNA"/>
</dbReference>
<dbReference type="InterPro" id="IPR000601">
    <property type="entry name" value="PKD_dom"/>
</dbReference>
<dbReference type="InterPro" id="IPR013783">
    <property type="entry name" value="Ig-like_fold"/>
</dbReference>
<evidence type="ECO:0000256" key="1">
    <source>
        <dbReference type="SAM" id="SignalP"/>
    </source>
</evidence>
<protein>
    <submittedName>
        <fullName evidence="4">Gliding motility-associated C-terminal domain-containing protein</fullName>
    </submittedName>
</protein>
<dbReference type="InterPro" id="IPR026341">
    <property type="entry name" value="T9SS_type_B"/>
</dbReference>
<dbReference type="SMART" id="SM00089">
    <property type="entry name" value="PKD"/>
    <property type="match status" value="1"/>
</dbReference>
<dbReference type="InterPro" id="IPR036465">
    <property type="entry name" value="vWFA_dom_sf"/>
</dbReference>
<dbReference type="Pfam" id="PF13585">
    <property type="entry name" value="CHU_C"/>
    <property type="match status" value="1"/>
</dbReference>
<feature type="domain" description="PKD" evidence="2">
    <location>
        <begin position="248"/>
        <end position="302"/>
    </location>
</feature>
<evidence type="ECO:0000259" key="2">
    <source>
        <dbReference type="PROSITE" id="PS50093"/>
    </source>
</evidence>
<feature type="domain" description="VWFA" evidence="3">
    <location>
        <begin position="24"/>
        <end position="140"/>
    </location>
</feature>
<keyword evidence="5" id="KW-1185">Reference proteome</keyword>
<dbReference type="InterPro" id="IPR022409">
    <property type="entry name" value="PKD/Chitinase_dom"/>
</dbReference>
<comment type="caution">
    <text evidence="4">The sequence shown here is derived from an EMBL/GenBank/DDBJ whole genome shotgun (WGS) entry which is preliminary data.</text>
</comment>
<dbReference type="SUPFAM" id="SSF53300">
    <property type="entry name" value="vWA-like"/>
    <property type="match status" value="1"/>
</dbReference>
<dbReference type="Pfam" id="PF18911">
    <property type="entry name" value="PKD_4"/>
    <property type="match status" value="1"/>
</dbReference>
<dbReference type="Proteomes" id="UP000627521">
    <property type="component" value="Unassembled WGS sequence"/>
</dbReference>
<dbReference type="Gene3D" id="3.40.50.410">
    <property type="entry name" value="von Willebrand factor, type A domain"/>
    <property type="match status" value="1"/>
</dbReference>
<organism evidence="4 5">
    <name type="scientific">Olleya marilimosa</name>
    <dbReference type="NCBI Taxonomy" id="272164"/>
    <lineage>
        <taxon>Bacteria</taxon>
        <taxon>Pseudomonadati</taxon>
        <taxon>Bacteroidota</taxon>
        <taxon>Flavobacteriia</taxon>
        <taxon>Flavobacteriales</taxon>
        <taxon>Flavobacteriaceae</taxon>
    </lineage>
</organism>
<accession>A0ABR8LTK0</accession>